<protein>
    <submittedName>
        <fullName evidence="4">Serine/threonine-protein phosphatase</fullName>
    </submittedName>
</protein>
<dbReference type="EMBL" id="JAAGWK010000031">
    <property type="protein sequence ID" value="NEL56218.1"/>
    <property type="molecule type" value="Genomic_DNA"/>
</dbReference>
<dbReference type="PANTHER" id="PTHR43156">
    <property type="entry name" value="STAGE II SPORULATION PROTEIN E-RELATED"/>
    <property type="match status" value="1"/>
</dbReference>
<gene>
    <name evidence="4" type="ORF">G1H19_19780</name>
</gene>
<evidence type="ECO:0000313" key="4">
    <source>
        <dbReference type="EMBL" id="NEL56218.1"/>
    </source>
</evidence>
<evidence type="ECO:0000259" key="3">
    <source>
        <dbReference type="SMART" id="SM00331"/>
    </source>
</evidence>
<feature type="domain" description="PPM-type phosphatase" evidence="3">
    <location>
        <begin position="133"/>
        <end position="350"/>
    </location>
</feature>
<keyword evidence="2" id="KW-0472">Membrane</keyword>
<dbReference type="InterPro" id="IPR001932">
    <property type="entry name" value="PPM-type_phosphatase-like_dom"/>
</dbReference>
<feature type="transmembrane region" description="Helical" evidence="2">
    <location>
        <begin position="42"/>
        <end position="59"/>
    </location>
</feature>
<keyword evidence="2" id="KW-1133">Transmembrane helix</keyword>
<dbReference type="AlphaFoldDB" id="A0A7K3WI97"/>
<evidence type="ECO:0000256" key="2">
    <source>
        <dbReference type="SAM" id="Phobius"/>
    </source>
</evidence>
<comment type="caution">
    <text evidence="4">The sequence shown here is derived from an EMBL/GenBank/DDBJ whole genome shotgun (WGS) entry which is preliminary data.</text>
</comment>
<dbReference type="GO" id="GO:0016791">
    <property type="term" value="F:phosphatase activity"/>
    <property type="evidence" value="ECO:0007669"/>
    <property type="project" value="TreeGrafter"/>
</dbReference>
<dbReference type="SUPFAM" id="SSF81606">
    <property type="entry name" value="PP2C-like"/>
    <property type="match status" value="1"/>
</dbReference>
<proteinExistence type="predicted"/>
<dbReference type="PANTHER" id="PTHR43156:SF2">
    <property type="entry name" value="STAGE II SPORULATION PROTEIN E"/>
    <property type="match status" value="1"/>
</dbReference>
<sequence length="352" mass="36084">MPLGVLAAVSVVDVLLGREQVVLGLLVMVPLLAALVLGRRPTAGYAALALLATLALGVYDRQYGEDAIGGQLVRLAGLAVAGAVAVGGATVRLAREQQLARASVQAATSRAALTLAEALQRSLLTDPPALDRVQTAVRYLPAARHAQVGGDWYDAFPHADGGSVLVIGDVAGHDAPAAAIMAQARGMLRGVAQTVPGSPSGVLTAVDRAFGTLQMTTLVTAVVAVLDTGPPAGGGPVRLRWSNAGHPPPVLVTAAGRAALLGSPPELLLGLDAAARRTDHELLLHPGDTLVLYTDGLVERRDVLLDEGTAWLVDRLQGSAALGLEALCDRVVQGMAGRGDDDVAVLAVRVHR</sequence>
<dbReference type="Pfam" id="PF07228">
    <property type="entry name" value="SpoIIE"/>
    <property type="match status" value="1"/>
</dbReference>
<feature type="transmembrane region" description="Helical" evidence="2">
    <location>
        <begin position="20"/>
        <end position="37"/>
    </location>
</feature>
<dbReference type="SMART" id="SM00331">
    <property type="entry name" value="PP2C_SIG"/>
    <property type="match status" value="1"/>
</dbReference>
<keyword evidence="1" id="KW-0378">Hydrolase</keyword>
<feature type="transmembrane region" description="Helical" evidence="2">
    <location>
        <begin position="71"/>
        <end position="91"/>
    </location>
</feature>
<dbReference type="InterPro" id="IPR052016">
    <property type="entry name" value="Bact_Sigma-Reg"/>
</dbReference>
<evidence type="ECO:0000256" key="1">
    <source>
        <dbReference type="ARBA" id="ARBA00022801"/>
    </source>
</evidence>
<keyword evidence="5" id="KW-1185">Reference proteome</keyword>
<reference evidence="4 5" key="1">
    <citation type="submission" date="2020-02" db="EMBL/GenBank/DDBJ databases">
        <title>The whole genome sequence of CPCC 205119.</title>
        <authorList>
            <person name="Jiang Z."/>
        </authorList>
    </citation>
    <scope>NUCLEOTIDE SEQUENCE [LARGE SCALE GENOMIC DNA]</scope>
    <source>
        <strain evidence="4 5">CPCC 205119</strain>
    </source>
</reference>
<name>A0A7K3WI97_9ACTN</name>
<dbReference type="Proteomes" id="UP000470470">
    <property type="component" value="Unassembled WGS sequence"/>
</dbReference>
<dbReference type="InterPro" id="IPR036457">
    <property type="entry name" value="PPM-type-like_dom_sf"/>
</dbReference>
<keyword evidence="2" id="KW-0812">Transmembrane</keyword>
<organism evidence="4 5">
    <name type="scientific">Goekera deserti</name>
    <dbReference type="NCBI Taxonomy" id="2497753"/>
    <lineage>
        <taxon>Bacteria</taxon>
        <taxon>Bacillati</taxon>
        <taxon>Actinomycetota</taxon>
        <taxon>Actinomycetes</taxon>
        <taxon>Geodermatophilales</taxon>
        <taxon>Geodermatophilaceae</taxon>
        <taxon>Goekera</taxon>
    </lineage>
</organism>
<dbReference type="Gene3D" id="3.60.40.10">
    <property type="entry name" value="PPM-type phosphatase domain"/>
    <property type="match status" value="1"/>
</dbReference>
<accession>A0A7K3WI97</accession>
<evidence type="ECO:0000313" key="5">
    <source>
        <dbReference type="Proteomes" id="UP000470470"/>
    </source>
</evidence>